<dbReference type="VEuPathDB" id="FungiDB:SDRG_16637"/>
<keyword evidence="2" id="KW-1185">Reference proteome</keyword>
<dbReference type="AlphaFoldDB" id="T0R7N7"/>
<gene>
    <name evidence="1" type="ORF">SDRG_16637</name>
</gene>
<reference evidence="1 2" key="1">
    <citation type="submission" date="2012-04" db="EMBL/GenBank/DDBJ databases">
        <title>The Genome Sequence of Saprolegnia declina VS20.</title>
        <authorList>
            <consortium name="The Broad Institute Genome Sequencing Platform"/>
            <person name="Russ C."/>
            <person name="Nusbaum C."/>
            <person name="Tyler B."/>
            <person name="van West P."/>
            <person name="Dieguez-Uribeondo J."/>
            <person name="de Bruijn I."/>
            <person name="Tripathy S."/>
            <person name="Jiang R."/>
            <person name="Young S.K."/>
            <person name="Zeng Q."/>
            <person name="Gargeya S."/>
            <person name="Fitzgerald M."/>
            <person name="Haas B."/>
            <person name="Abouelleil A."/>
            <person name="Alvarado L."/>
            <person name="Arachchi H.M."/>
            <person name="Berlin A."/>
            <person name="Chapman S.B."/>
            <person name="Goldberg J."/>
            <person name="Griggs A."/>
            <person name="Gujja S."/>
            <person name="Hansen M."/>
            <person name="Howarth C."/>
            <person name="Imamovic A."/>
            <person name="Larimer J."/>
            <person name="McCowen C."/>
            <person name="Montmayeur A."/>
            <person name="Murphy C."/>
            <person name="Neiman D."/>
            <person name="Pearson M."/>
            <person name="Priest M."/>
            <person name="Roberts A."/>
            <person name="Saif S."/>
            <person name="Shea T."/>
            <person name="Sisk P."/>
            <person name="Sykes S."/>
            <person name="Wortman J."/>
            <person name="Nusbaum C."/>
            <person name="Birren B."/>
        </authorList>
    </citation>
    <scope>NUCLEOTIDE SEQUENCE [LARGE SCALE GENOMIC DNA]</scope>
    <source>
        <strain evidence="1 2">VS20</strain>
    </source>
</reference>
<sequence>MGIKIRNDTQHDVLVLVFTYFTTPLPTLYYRKTLLIPAGERFNCPTWQSAVKIYAWEADSSNGRQIKTFLEKRFGKITAARLALAPIGGDLLEAAGAAVELVGEAILDMLIHSILEDAIEFISDKSRAMSHGP</sequence>
<dbReference type="OrthoDB" id="79008at2759"/>
<proteinExistence type="predicted"/>
<dbReference type="EMBL" id="JH767272">
    <property type="protein sequence ID" value="EQC25492.1"/>
    <property type="molecule type" value="Genomic_DNA"/>
</dbReference>
<dbReference type="OMA" id="IYAWEAD"/>
<dbReference type="Proteomes" id="UP000030762">
    <property type="component" value="Unassembled WGS sequence"/>
</dbReference>
<accession>T0R7N7</accession>
<evidence type="ECO:0000313" key="2">
    <source>
        <dbReference type="Proteomes" id="UP000030762"/>
    </source>
</evidence>
<dbReference type="GeneID" id="19957364"/>
<dbReference type="InParanoid" id="T0R7N7"/>
<dbReference type="RefSeq" id="XP_008621076.1">
    <property type="nucleotide sequence ID" value="XM_008622854.1"/>
</dbReference>
<evidence type="ECO:0000313" key="1">
    <source>
        <dbReference type="EMBL" id="EQC25492.1"/>
    </source>
</evidence>
<organism evidence="1 2">
    <name type="scientific">Saprolegnia diclina (strain VS20)</name>
    <dbReference type="NCBI Taxonomy" id="1156394"/>
    <lineage>
        <taxon>Eukaryota</taxon>
        <taxon>Sar</taxon>
        <taxon>Stramenopiles</taxon>
        <taxon>Oomycota</taxon>
        <taxon>Saprolegniomycetes</taxon>
        <taxon>Saprolegniales</taxon>
        <taxon>Saprolegniaceae</taxon>
        <taxon>Saprolegnia</taxon>
    </lineage>
</organism>
<name>T0R7N7_SAPDV</name>
<protein>
    <submittedName>
        <fullName evidence="1">Uncharacterized protein</fullName>
    </submittedName>
</protein>